<dbReference type="Proteomes" id="UP001160148">
    <property type="component" value="Unassembled WGS sequence"/>
</dbReference>
<gene>
    <name evidence="2" type="ORF">MEUPH1_LOCUS12607</name>
</gene>
<feature type="domain" description="MULE transposase" evidence="1">
    <location>
        <begin position="194"/>
        <end position="288"/>
    </location>
</feature>
<name>A0AAV0WLY1_9HEMI</name>
<organism evidence="2 3">
    <name type="scientific">Macrosiphum euphorbiae</name>
    <name type="common">potato aphid</name>
    <dbReference type="NCBI Taxonomy" id="13131"/>
    <lineage>
        <taxon>Eukaryota</taxon>
        <taxon>Metazoa</taxon>
        <taxon>Ecdysozoa</taxon>
        <taxon>Arthropoda</taxon>
        <taxon>Hexapoda</taxon>
        <taxon>Insecta</taxon>
        <taxon>Pterygota</taxon>
        <taxon>Neoptera</taxon>
        <taxon>Paraneoptera</taxon>
        <taxon>Hemiptera</taxon>
        <taxon>Sternorrhyncha</taxon>
        <taxon>Aphidomorpha</taxon>
        <taxon>Aphidoidea</taxon>
        <taxon>Aphididae</taxon>
        <taxon>Macrosiphini</taxon>
        <taxon>Macrosiphum</taxon>
    </lineage>
</organism>
<evidence type="ECO:0000259" key="1">
    <source>
        <dbReference type="Pfam" id="PF10551"/>
    </source>
</evidence>
<dbReference type="InterPro" id="IPR018289">
    <property type="entry name" value="MULE_transposase_dom"/>
</dbReference>
<evidence type="ECO:0000313" key="2">
    <source>
        <dbReference type="EMBL" id="CAI6356924.1"/>
    </source>
</evidence>
<dbReference type="AlphaFoldDB" id="A0AAV0WLY1"/>
<evidence type="ECO:0000313" key="3">
    <source>
        <dbReference type="Proteomes" id="UP001160148"/>
    </source>
</evidence>
<accession>A0AAV0WLY1</accession>
<comment type="caution">
    <text evidence="2">The sequence shown here is derived from an EMBL/GenBank/DDBJ whole genome shotgun (WGS) entry which is preliminary data.</text>
</comment>
<proteinExistence type="predicted"/>
<dbReference type="Gene3D" id="2.20.25.240">
    <property type="match status" value="1"/>
</dbReference>
<protein>
    <recommendedName>
        <fullName evidence="1">MULE transposase domain-containing protein</fullName>
    </recommendedName>
</protein>
<dbReference type="EMBL" id="CARXXK010000002">
    <property type="protein sequence ID" value="CAI6356924.1"/>
    <property type="molecule type" value="Genomic_DNA"/>
</dbReference>
<dbReference type="Pfam" id="PF10551">
    <property type="entry name" value="MULE"/>
    <property type="match status" value="1"/>
</dbReference>
<sequence>MENKEIKIILSERGKGLANVGAFKYRFIGSRKNGELLKWRCTKNDCTATIYSGQEKNIVLQSNGQHHHDGNSVHKIQRQVLRENCKRRAEESMSIQPLKLIRHELLRNTELTSIVHKDLKTVRKAIYDRRRNTLPELPKSREDMFLQLNLIKTQSDFMFNGQQFIHIPEDDSFVCITSDDNLKFMTTKCSDLFADGTFNYAPKYFMQLYTIHGFKNGYYLPLVYFFLFEKSKEMYKKIWLFLKELCMKCNETEFKLQKLHVDFKKAAHQAASEVFEDVQLLSCRFHLGQSWWRKINSDPVLRLAYTKKDDALGNWLKVFFGLAFLPSHEVADAFVELISVCPDEIACTEFSDYIFNNYIDDGSQFPPNIWAEEPSYNPRTTNAAESFHRTYNSQFYKAHPHIHLVIIVLQETQAETITKIQSIASNNHKKISVIENQKINFTIKAYQEYSALKNVDDLLKYLFKIGNKYLGKKI</sequence>
<reference evidence="2 3" key="1">
    <citation type="submission" date="2023-01" db="EMBL/GenBank/DDBJ databases">
        <authorList>
            <person name="Whitehead M."/>
        </authorList>
    </citation>
    <scope>NUCLEOTIDE SEQUENCE [LARGE SCALE GENOMIC DNA]</scope>
</reference>
<keyword evidence="3" id="KW-1185">Reference proteome</keyword>